<dbReference type="Proteomes" id="UP000548867">
    <property type="component" value="Unassembled WGS sequence"/>
</dbReference>
<evidence type="ECO:0000313" key="2">
    <source>
        <dbReference type="EMBL" id="MBB3955671.1"/>
    </source>
</evidence>
<protein>
    <recommendedName>
        <fullName evidence="4">Lipoprotein</fullName>
    </recommendedName>
</protein>
<proteinExistence type="predicted"/>
<dbReference type="PROSITE" id="PS51257">
    <property type="entry name" value="PROKAR_LIPOPROTEIN"/>
    <property type="match status" value="1"/>
</dbReference>
<gene>
    <name evidence="2" type="ORF">GGR38_002627</name>
</gene>
<dbReference type="AlphaFoldDB" id="A0A7W6CMF9"/>
<dbReference type="RefSeq" id="WP_183626152.1">
    <property type="nucleotide sequence ID" value="NZ_JACIDX010000009.1"/>
</dbReference>
<sequence length="71" mass="7741">MRLDIPTMLVLALMAGGCRRENFDDQWHRKSDEASKTASAMERDMQARLRVAQQAGHGLDASPVEAASSGP</sequence>
<dbReference type="EMBL" id="JACIDX010000009">
    <property type="protein sequence ID" value="MBB3955671.1"/>
    <property type="molecule type" value="Genomic_DNA"/>
</dbReference>
<evidence type="ECO:0008006" key="4">
    <source>
        <dbReference type="Google" id="ProtNLM"/>
    </source>
</evidence>
<feature type="region of interest" description="Disordered" evidence="1">
    <location>
        <begin position="29"/>
        <end position="71"/>
    </location>
</feature>
<organism evidence="2 3">
    <name type="scientific">Novosphingobium sediminicola</name>
    <dbReference type="NCBI Taxonomy" id="563162"/>
    <lineage>
        <taxon>Bacteria</taxon>
        <taxon>Pseudomonadati</taxon>
        <taxon>Pseudomonadota</taxon>
        <taxon>Alphaproteobacteria</taxon>
        <taxon>Sphingomonadales</taxon>
        <taxon>Sphingomonadaceae</taxon>
        <taxon>Novosphingobium</taxon>
    </lineage>
</organism>
<keyword evidence="3" id="KW-1185">Reference proteome</keyword>
<name>A0A7W6CMF9_9SPHN</name>
<comment type="caution">
    <text evidence="2">The sequence shown here is derived from an EMBL/GenBank/DDBJ whole genome shotgun (WGS) entry which is preliminary data.</text>
</comment>
<evidence type="ECO:0000256" key="1">
    <source>
        <dbReference type="SAM" id="MobiDB-lite"/>
    </source>
</evidence>
<accession>A0A7W6CMF9</accession>
<feature type="compositionally biased region" description="Basic and acidic residues" evidence="1">
    <location>
        <begin position="29"/>
        <end position="47"/>
    </location>
</feature>
<reference evidence="2 3" key="1">
    <citation type="submission" date="2020-08" db="EMBL/GenBank/DDBJ databases">
        <title>Genomic Encyclopedia of Type Strains, Phase IV (KMG-IV): sequencing the most valuable type-strain genomes for metagenomic binning, comparative biology and taxonomic classification.</title>
        <authorList>
            <person name="Goeker M."/>
        </authorList>
    </citation>
    <scope>NUCLEOTIDE SEQUENCE [LARGE SCALE GENOMIC DNA]</scope>
    <source>
        <strain evidence="2 3">DSM 27057</strain>
    </source>
</reference>
<evidence type="ECO:0000313" key="3">
    <source>
        <dbReference type="Proteomes" id="UP000548867"/>
    </source>
</evidence>